<evidence type="ECO:0000313" key="2">
    <source>
        <dbReference type="Proteomes" id="UP000799755"/>
    </source>
</evidence>
<protein>
    <submittedName>
        <fullName evidence="1">Uncharacterized protein</fullName>
    </submittedName>
</protein>
<gene>
    <name evidence="1" type="ORF">BDR25DRAFT_347860</name>
</gene>
<evidence type="ECO:0000313" key="1">
    <source>
        <dbReference type="EMBL" id="KAF2477506.1"/>
    </source>
</evidence>
<name>A0ACB6RED7_9PLEO</name>
<accession>A0ACB6RED7</accession>
<reference evidence="1" key="1">
    <citation type="journal article" date="2020" name="Stud. Mycol.">
        <title>101 Dothideomycetes genomes: a test case for predicting lifestyles and emergence of pathogens.</title>
        <authorList>
            <person name="Haridas S."/>
            <person name="Albert R."/>
            <person name="Binder M."/>
            <person name="Bloem J."/>
            <person name="Labutti K."/>
            <person name="Salamov A."/>
            <person name="Andreopoulos B."/>
            <person name="Baker S."/>
            <person name="Barry K."/>
            <person name="Bills G."/>
            <person name="Bluhm B."/>
            <person name="Cannon C."/>
            <person name="Castanera R."/>
            <person name="Culley D."/>
            <person name="Daum C."/>
            <person name="Ezra D."/>
            <person name="Gonzalez J."/>
            <person name="Henrissat B."/>
            <person name="Kuo A."/>
            <person name="Liang C."/>
            <person name="Lipzen A."/>
            <person name="Lutzoni F."/>
            <person name="Magnuson J."/>
            <person name="Mondo S."/>
            <person name="Nolan M."/>
            <person name="Ohm R."/>
            <person name="Pangilinan J."/>
            <person name="Park H.-J."/>
            <person name="Ramirez L."/>
            <person name="Alfaro M."/>
            <person name="Sun H."/>
            <person name="Tritt A."/>
            <person name="Yoshinaga Y."/>
            <person name="Zwiers L.-H."/>
            <person name="Turgeon B."/>
            <person name="Goodwin S."/>
            <person name="Spatafora J."/>
            <person name="Crous P."/>
            <person name="Grigoriev I."/>
        </authorList>
    </citation>
    <scope>NUCLEOTIDE SEQUENCE</scope>
    <source>
        <strain evidence="1">ATCC 200398</strain>
    </source>
</reference>
<proteinExistence type="predicted"/>
<sequence>MFLTSPIHRCFMDPVFWTPDLFKRIIAELTRVGLDKVHNHKTTKYTGIEGLDFCHSSEVLKADPGVLEKRRCLWWRNLKTFMPLVVFSYGINSGKAAFELCFKRSLVLNPKHGEIVEHWEGLEAAKGDRRYTRSFYKMSQRRQTQVCLRSLVETGNGNTKSARDVEPIASYALGSKIISILIIAVEDTVVYRRYGVTLPRECNLCIKKESQKEFRGRIRVAQLW</sequence>
<comment type="caution">
    <text evidence="1">The sequence shown here is derived from an EMBL/GenBank/DDBJ whole genome shotgun (WGS) entry which is preliminary data.</text>
</comment>
<keyword evidence="2" id="KW-1185">Reference proteome</keyword>
<dbReference type="EMBL" id="MU003492">
    <property type="protein sequence ID" value="KAF2477506.1"/>
    <property type="molecule type" value="Genomic_DNA"/>
</dbReference>
<organism evidence="1 2">
    <name type="scientific">Lindgomyces ingoldianus</name>
    <dbReference type="NCBI Taxonomy" id="673940"/>
    <lineage>
        <taxon>Eukaryota</taxon>
        <taxon>Fungi</taxon>
        <taxon>Dikarya</taxon>
        <taxon>Ascomycota</taxon>
        <taxon>Pezizomycotina</taxon>
        <taxon>Dothideomycetes</taxon>
        <taxon>Pleosporomycetidae</taxon>
        <taxon>Pleosporales</taxon>
        <taxon>Lindgomycetaceae</taxon>
        <taxon>Lindgomyces</taxon>
    </lineage>
</organism>
<dbReference type="Proteomes" id="UP000799755">
    <property type="component" value="Unassembled WGS sequence"/>
</dbReference>